<dbReference type="GO" id="GO:0008482">
    <property type="term" value="F:sulfite oxidase activity"/>
    <property type="evidence" value="ECO:0007669"/>
    <property type="project" value="TreeGrafter"/>
</dbReference>
<dbReference type="InterPro" id="IPR005066">
    <property type="entry name" value="MoCF_OxRdtse_dimer"/>
</dbReference>
<evidence type="ECO:0000259" key="9">
    <source>
        <dbReference type="PROSITE" id="PS50255"/>
    </source>
</evidence>
<keyword evidence="6" id="KW-0560">Oxidoreductase</keyword>
<feature type="transmembrane region" description="Helical" evidence="8">
    <location>
        <begin position="79"/>
        <end position="98"/>
    </location>
</feature>
<dbReference type="GO" id="GO:0020037">
    <property type="term" value="F:heme binding"/>
    <property type="evidence" value="ECO:0007669"/>
    <property type="project" value="TreeGrafter"/>
</dbReference>
<dbReference type="FunFam" id="3.90.420.10:FF:000002">
    <property type="entry name" value="sulfite oxidase, mitochondrial"/>
    <property type="match status" value="1"/>
</dbReference>
<dbReference type="InterPro" id="IPR001199">
    <property type="entry name" value="Cyt_B5-like_heme/steroid-bd"/>
</dbReference>
<keyword evidence="11" id="KW-1185">Reference proteome</keyword>
<evidence type="ECO:0000256" key="6">
    <source>
        <dbReference type="ARBA" id="ARBA00023002"/>
    </source>
</evidence>
<dbReference type="InterPro" id="IPR000572">
    <property type="entry name" value="OxRdtase_Mopterin-bd_dom"/>
</dbReference>
<evidence type="ECO:0000256" key="4">
    <source>
        <dbReference type="ARBA" id="ARBA00022505"/>
    </source>
</evidence>
<evidence type="ECO:0000256" key="8">
    <source>
        <dbReference type="SAM" id="Phobius"/>
    </source>
</evidence>
<dbReference type="PRINTS" id="PR00407">
    <property type="entry name" value="EUMOPTERIN"/>
</dbReference>
<name>A0AAE0TN83_9PEZI</name>
<keyword evidence="8" id="KW-0812">Transmembrane</keyword>
<dbReference type="AlphaFoldDB" id="A0AAE0TN83"/>
<dbReference type="Gene3D" id="3.90.420.10">
    <property type="entry name" value="Oxidoreductase, molybdopterin-binding domain"/>
    <property type="match status" value="1"/>
</dbReference>
<evidence type="ECO:0000256" key="2">
    <source>
        <dbReference type="ARBA" id="ARBA00012673"/>
    </source>
</evidence>
<dbReference type="Gene3D" id="3.10.120.10">
    <property type="entry name" value="Cytochrome b5-like heme/steroid binding domain"/>
    <property type="match status" value="1"/>
</dbReference>
<dbReference type="Pfam" id="PF00173">
    <property type="entry name" value="Cyt-b5"/>
    <property type="match status" value="1"/>
</dbReference>
<dbReference type="InterPro" id="IPR036400">
    <property type="entry name" value="Cyt_B5-like_heme/steroid_sf"/>
</dbReference>
<feature type="domain" description="Cytochrome b5 heme-binding" evidence="9">
    <location>
        <begin position="110"/>
        <end position="158"/>
    </location>
</feature>
<evidence type="ECO:0000256" key="5">
    <source>
        <dbReference type="ARBA" id="ARBA00022723"/>
    </source>
</evidence>
<protein>
    <recommendedName>
        <fullName evidence="3">Nitrate reductase [NADPH]</fullName>
        <ecNumber evidence="2">1.7.1.3</ecNumber>
    </recommendedName>
</protein>
<comment type="cofactor">
    <cofactor evidence="1">
        <name>Mo-molybdopterin</name>
        <dbReference type="ChEBI" id="CHEBI:71302"/>
    </cofactor>
</comment>
<dbReference type="PROSITE" id="PS50255">
    <property type="entry name" value="CYTOCHROME_B5_2"/>
    <property type="match status" value="1"/>
</dbReference>
<reference evidence="10" key="1">
    <citation type="submission" date="2023-07" db="EMBL/GenBank/DDBJ databases">
        <title>Black Yeasts Isolated from many extreme environments.</title>
        <authorList>
            <person name="Coleine C."/>
            <person name="Stajich J.E."/>
            <person name="Selbmann L."/>
        </authorList>
    </citation>
    <scope>NUCLEOTIDE SEQUENCE</scope>
    <source>
        <strain evidence="10">CCFEE 5485</strain>
    </source>
</reference>
<evidence type="ECO:0000313" key="10">
    <source>
        <dbReference type="EMBL" id="KAK3669814.1"/>
    </source>
</evidence>
<dbReference type="SUPFAM" id="SSF55856">
    <property type="entry name" value="Cytochrome b5-like heme/steroid binding domain"/>
    <property type="match status" value="1"/>
</dbReference>
<dbReference type="SMART" id="SM01117">
    <property type="entry name" value="Cyt-b5"/>
    <property type="match status" value="1"/>
</dbReference>
<proteinExistence type="predicted"/>
<sequence length="568" mass="63363">MIYSKLSTRLFSHGVTVVGPPLSHTTRRRATNTFSIGGASWSSSYLSYSFVRPLRHLSWCRVKAAGDTRNATTQRPADVGAAIVVGAIFSGVIILATSQSAFADAPSPDEKLIRLHEIHDHNRRADAFWVYRGNRVYDITDWVPNHPGGEKQDVYDILEQYFIGTIDPRDLVDGQAPADQVDDPFKSDPLRDKELIVHSTRPFNAETAATDLQTFITPTSRFYKRHHLWVPQVDEETFTLTVELPDGEEKVYSVADLRKRFKEHTITATMQCSGNRRSHMTEGSSPTNGIQWGVGAISNASWTGVRMLDVLEDAGFNVTTLPEDVNHVHFLGAEAYGASVPLQKVMDRFGDVMIVYAMNGKPLSRDHGYPLRALVPGTVAARSVKWLNRIILSEEESSSQWQQRDYKCFGPNEGSKPDWESAVAIQETPVQSAITDVQKVTTNRLKDSSLARVYGLEEESIILRGYAFSGAGRSIVRVDISPDNGKTWQQAQIEDAKEQGQRSWSWRLWSLAVPTRLLSGNVCVKATDDGYNTQPESFTPYYNFRGNLANSWHRVPTSEVLSAAAVPK</sequence>
<keyword evidence="8" id="KW-0472">Membrane</keyword>
<dbReference type="Pfam" id="PF00174">
    <property type="entry name" value="Oxidored_molyb"/>
    <property type="match status" value="1"/>
</dbReference>
<dbReference type="InterPro" id="IPR014756">
    <property type="entry name" value="Ig_E-set"/>
</dbReference>
<dbReference type="InterPro" id="IPR008335">
    <property type="entry name" value="Mopterin_OxRdtase_euk"/>
</dbReference>
<dbReference type="GO" id="GO:0043546">
    <property type="term" value="F:molybdopterin cofactor binding"/>
    <property type="evidence" value="ECO:0007669"/>
    <property type="project" value="TreeGrafter"/>
</dbReference>
<evidence type="ECO:0000256" key="3">
    <source>
        <dbReference type="ARBA" id="ARBA00015499"/>
    </source>
</evidence>
<dbReference type="Gene3D" id="2.60.40.650">
    <property type="match status" value="1"/>
</dbReference>
<dbReference type="InterPro" id="IPR036374">
    <property type="entry name" value="OxRdtase_Mopterin-bd_sf"/>
</dbReference>
<dbReference type="Pfam" id="PF03404">
    <property type="entry name" value="Mo-co_dimer"/>
    <property type="match status" value="1"/>
</dbReference>
<evidence type="ECO:0000256" key="1">
    <source>
        <dbReference type="ARBA" id="ARBA00001924"/>
    </source>
</evidence>
<accession>A0AAE0TN83</accession>
<dbReference type="SUPFAM" id="SSF81296">
    <property type="entry name" value="E set domains"/>
    <property type="match status" value="1"/>
</dbReference>
<comment type="caution">
    <text evidence="10">The sequence shown here is derived from an EMBL/GenBank/DDBJ whole genome shotgun (WGS) entry which is preliminary data.</text>
</comment>
<dbReference type="Proteomes" id="UP001274830">
    <property type="component" value="Unassembled WGS sequence"/>
</dbReference>
<evidence type="ECO:0000256" key="7">
    <source>
        <dbReference type="ARBA" id="ARBA00049155"/>
    </source>
</evidence>
<keyword evidence="8" id="KW-1133">Transmembrane helix</keyword>
<keyword evidence="4" id="KW-0500">Molybdenum</keyword>
<dbReference type="GO" id="GO:0005739">
    <property type="term" value="C:mitochondrion"/>
    <property type="evidence" value="ECO:0007669"/>
    <property type="project" value="TreeGrafter"/>
</dbReference>
<dbReference type="GO" id="GO:0050464">
    <property type="term" value="F:nitrate reductase (NADPH) activity"/>
    <property type="evidence" value="ECO:0007669"/>
    <property type="project" value="UniProtKB-EC"/>
</dbReference>
<dbReference type="SUPFAM" id="SSF56524">
    <property type="entry name" value="Oxidoreductase molybdopterin-binding domain"/>
    <property type="match status" value="1"/>
</dbReference>
<keyword evidence="5" id="KW-0479">Metal-binding</keyword>
<comment type="catalytic activity">
    <reaction evidence="7">
        <text>nitrite + NADP(+) + H2O = nitrate + NADPH + H(+)</text>
        <dbReference type="Rhea" id="RHEA:19061"/>
        <dbReference type="ChEBI" id="CHEBI:15377"/>
        <dbReference type="ChEBI" id="CHEBI:15378"/>
        <dbReference type="ChEBI" id="CHEBI:16301"/>
        <dbReference type="ChEBI" id="CHEBI:17632"/>
        <dbReference type="ChEBI" id="CHEBI:57783"/>
        <dbReference type="ChEBI" id="CHEBI:58349"/>
        <dbReference type="EC" id="1.7.1.3"/>
    </reaction>
</comment>
<dbReference type="GO" id="GO:0006790">
    <property type="term" value="P:sulfur compound metabolic process"/>
    <property type="evidence" value="ECO:0007669"/>
    <property type="project" value="TreeGrafter"/>
</dbReference>
<dbReference type="PANTHER" id="PTHR19372:SF7">
    <property type="entry name" value="SULFITE OXIDASE, MITOCHONDRIAL"/>
    <property type="match status" value="1"/>
</dbReference>
<dbReference type="EMBL" id="JAUTXT010000070">
    <property type="protein sequence ID" value="KAK3669814.1"/>
    <property type="molecule type" value="Genomic_DNA"/>
</dbReference>
<dbReference type="GO" id="GO:0030151">
    <property type="term" value="F:molybdenum ion binding"/>
    <property type="evidence" value="ECO:0007669"/>
    <property type="project" value="InterPro"/>
</dbReference>
<gene>
    <name evidence="10" type="ORF">LTR78_010272</name>
</gene>
<dbReference type="PANTHER" id="PTHR19372">
    <property type="entry name" value="SULFITE REDUCTASE"/>
    <property type="match status" value="1"/>
</dbReference>
<organism evidence="10 11">
    <name type="scientific">Recurvomyces mirabilis</name>
    <dbReference type="NCBI Taxonomy" id="574656"/>
    <lineage>
        <taxon>Eukaryota</taxon>
        <taxon>Fungi</taxon>
        <taxon>Dikarya</taxon>
        <taxon>Ascomycota</taxon>
        <taxon>Pezizomycotina</taxon>
        <taxon>Dothideomycetes</taxon>
        <taxon>Dothideomycetidae</taxon>
        <taxon>Mycosphaerellales</taxon>
        <taxon>Teratosphaeriaceae</taxon>
        <taxon>Recurvomyces</taxon>
    </lineage>
</organism>
<dbReference type="EC" id="1.7.1.3" evidence="2"/>
<evidence type="ECO:0000313" key="11">
    <source>
        <dbReference type="Proteomes" id="UP001274830"/>
    </source>
</evidence>